<dbReference type="GO" id="GO:0016491">
    <property type="term" value="F:oxidoreductase activity"/>
    <property type="evidence" value="ECO:0007669"/>
    <property type="project" value="UniProtKB-KW"/>
</dbReference>
<keyword evidence="2" id="KW-0521">NADP</keyword>
<gene>
    <name evidence="5" type="ORF">C8F04DRAFT_1033631</name>
</gene>
<organism evidence="5 6">
    <name type="scientific">Mycena alexandri</name>
    <dbReference type="NCBI Taxonomy" id="1745969"/>
    <lineage>
        <taxon>Eukaryota</taxon>
        <taxon>Fungi</taxon>
        <taxon>Dikarya</taxon>
        <taxon>Basidiomycota</taxon>
        <taxon>Agaricomycotina</taxon>
        <taxon>Agaricomycetes</taxon>
        <taxon>Agaricomycetidae</taxon>
        <taxon>Agaricales</taxon>
        <taxon>Marasmiineae</taxon>
        <taxon>Mycenaceae</taxon>
        <taxon>Mycena</taxon>
    </lineage>
</organism>
<dbReference type="CDD" id="cd05259">
    <property type="entry name" value="PCBER_SDR_a"/>
    <property type="match status" value="1"/>
</dbReference>
<evidence type="ECO:0000256" key="3">
    <source>
        <dbReference type="ARBA" id="ARBA00023002"/>
    </source>
</evidence>
<keyword evidence="6" id="KW-1185">Reference proteome</keyword>
<dbReference type="Gene3D" id="3.40.50.720">
    <property type="entry name" value="NAD(P)-binding Rossmann-like Domain"/>
    <property type="match status" value="1"/>
</dbReference>
<dbReference type="InterPro" id="IPR008030">
    <property type="entry name" value="NmrA-like"/>
</dbReference>
<protein>
    <recommendedName>
        <fullName evidence="4">NmrA-like domain-containing protein</fullName>
    </recommendedName>
</protein>
<evidence type="ECO:0000313" key="6">
    <source>
        <dbReference type="Proteomes" id="UP001218188"/>
    </source>
</evidence>
<dbReference type="PANTHER" id="PTHR47706">
    <property type="entry name" value="NMRA-LIKE FAMILY PROTEIN"/>
    <property type="match status" value="1"/>
</dbReference>
<evidence type="ECO:0000259" key="4">
    <source>
        <dbReference type="Pfam" id="PF05368"/>
    </source>
</evidence>
<dbReference type="EMBL" id="JARJCM010000027">
    <property type="protein sequence ID" value="KAJ7039452.1"/>
    <property type="molecule type" value="Genomic_DNA"/>
</dbReference>
<proteinExistence type="inferred from homology"/>
<name>A0AAD6T567_9AGAR</name>
<reference evidence="5" key="1">
    <citation type="submission" date="2023-03" db="EMBL/GenBank/DDBJ databases">
        <title>Massive genome expansion in bonnet fungi (Mycena s.s.) driven by repeated elements and novel gene families across ecological guilds.</title>
        <authorList>
            <consortium name="Lawrence Berkeley National Laboratory"/>
            <person name="Harder C.B."/>
            <person name="Miyauchi S."/>
            <person name="Viragh M."/>
            <person name="Kuo A."/>
            <person name="Thoen E."/>
            <person name="Andreopoulos B."/>
            <person name="Lu D."/>
            <person name="Skrede I."/>
            <person name="Drula E."/>
            <person name="Henrissat B."/>
            <person name="Morin E."/>
            <person name="Kohler A."/>
            <person name="Barry K."/>
            <person name="LaButti K."/>
            <person name="Morin E."/>
            <person name="Salamov A."/>
            <person name="Lipzen A."/>
            <person name="Mereny Z."/>
            <person name="Hegedus B."/>
            <person name="Baldrian P."/>
            <person name="Stursova M."/>
            <person name="Weitz H."/>
            <person name="Taylor A."/>
            <person name="Grigoriev I.V."/>
            <person name="Nagy L.G."/>
            <person name="Martin F."/>
            <person name="Kauserud H."/>
        </authorList>
    </citation>
    <scope>NUCLEOTIDE SEQUENCE</scope>
    <source>
        <strain evidence="5">CBHHK200</strain>
    </source>
</reference>
<evidence type="ECO:0000256" key="1">
    <source>
        <dbReference type="ARBA" id="ARBA00005725"/>
    </source>
</evidence>
<dbReference type="SUPFAM" id="SSF51735">
    <property type="entry name" value="NAD(P)-binding Rossmann-fold domains"/>
    <property type="match status" value="1"/>
</dbReference>
<dbReference type="InterPro" id="IPR036291">
    <property type="entry name" value="NAD(P)-bd_dom_sf"/>
</dbReference>
<dbReference type="InterPro" id="IPR045312">
    <property type="entry name" value="PCBER-like"/>
</dbReference>
<dbReference type="AlphaFoldDB" id="A0AAD6T567"/>
<accession>A0AAD6T567</accession>
<sequence length="307" mass="33067">MKVAIAGATTGVGRCIAESILARGTHTLIVLSRSAEIPALAERGAIVVPVSYDSPQSLVAALAGVHTVISAIGVHPRSPDSDPQVALVRAAVSANVTRFIPSGWSGTDGGKDDVVELYRYKQPVLDALRQSNLKWSHPENGIFMNYLATPTKGVATLTPLKFWIDVENCKATIPGDGNIKLAYTAIEDVGESVAKALDVPGEWPQSLRIVGALVTHNELVKIAEKVRGGCKPFEVVYKSADEFTKDLVPNPPSIYVNTTTQFSLALLEGRFSFESNFDGVSHQFVQPAEFLQKWWSGLSNQAFGAYM</sequence>
<evidence type="ECO:0000256" key="2">
    <source>
        <dbReference type="ARBA" id="ARBA00022857"/>
    </source>
</evidence>
<comment type="caution">
    <text evidence="5">The sequence shown here is derived from an EMBL/GenBank/DDBJ whole genome shotgun (WGS) entry which is preliminary data.</text>
</comment>
<dbReference type="Proteomes" id="UP001218188">
    <property type="component" value="Unassembled WGS sequence"/>
</dbReference>
<dbReference type="Pfam" id="PF05368">
    <property type="entry name" value="NmrA"/>
    <property type="match status" value="1"/>
</dbReference>
<dbReference type="InterPro" id="IPR051609">
    <property type="entry name" value="NmrA/Isoflavone_reductase-like"/>
</dbReference>
<evidence type="ECO:0000313" key="5">
    <source>
        <dbReference type="EMBL" id="KAJ7039452.1"/>
    </source>
</evidence>
<keyword evidence="3" id="KW-0560">Oxidoreductase</keyword>
<comment type="similarity">
    <text evidence="1">Belongs to the NmrA-type oxidoreductase family. Isoflavone reductase subfamily.</text>
</comment>
<feature type="domain" description="NmrA-like" evidence="4">
    <location>
        <begin position="2"/>
        <end position="252"/>
    </location>
</feature>
<dbReference type="Gene3D" id="3.90.25.10">
    <property type="entry name" value="UDP-galactose 4-epimerase, domain 1"/>
    <property type="match status" value="1"/>
</dbReference>
<dbReference type="PANTHER" id="PTHR47706:SF4">
    <property type="entry name" value="NMRA-LIKE DOMAIN-CONTAINING PROTEIN"/>
    <property type="match status" value="1"/>
</dbReference>